<keyword evidence="2" id="KW-1185">Reference proteome</keyword>
<comment type="caution">
    <text evidence="1">The sequence shown here is derived from an EMBL/GenBank/DDBJ whole genome shotgun (WGS) entry which is preliminary data.</text>
</comment>
<name>A0ACC1K4Q5_9FUNG</name>
<dbReference type="Proteomes" id="UP001140234">
    <property type="component" value="Unassembled WGS sequence"/>
</dbReference>
<organism evidence="1 2">
    <name type="scientific">Coemansia nantahalensis</name>
    <dbReference type="NCBI Taxonomy" id="2789366"/>
    <lineage>
        <taxon>Eukaryota</taxon>
        <taxon>Fungi</taxon>
        <taxon>Fungi incertae sedis</taxon>
        <taxon>Zoopagomycota</taxon>
        <taxon>Kickxellomycotina</taxon>
        <taxon>Kickxellomycetes</taxon>
        <taxon>Kickxellales</taxon>
        <taxon>Kickxellaceae</taxon>
        <taxon>Coemansia</taxon>
    </lineage>
</organism>
<protein>
    <submittedName>
        <fullName evidence="1">Uncharacterized protein</fullName>
    </submittedName>
</protein>
<evidence type="ECO:0000313" key="1">
    <source>
        <dbReference type="EMBL" id="KAJ2773223.1"/>
    </source>
</evidence>
<evidence type="ECO:0000313" key="2">
    <source>
        <dbReference type="Proteomes" id="UP001140234"/>
    </source>
</evidence>
<proteinExistence type="predicted"/>
<dbReference type="EMBL" id="JANBUJ010000255">
    <property type="protein sequence ID" value="KAJ2773223.1"/>
    <property type="molecule type" value="Genomic_DNA"/>
</dbReference>
<accession>A0ACC1K4Q5</accession>
<sequence>MSRLPRGPAATGSLRPPASGMTLPHGLGARGMPADLPPLPAFTQRIPPGARRATLTTATFTAPSDGGTVPPRPSGIAALPASGRAASPSLSASSDSQASLTPRAHTALSLSKDGGAAGTAGLGAPGRLPADAQREAPCDSGRHTPLGSTGGLQCGERVCIPAQGISGTLRYLGPIDGKPGVWAGVELHEAGTGKNDGSVAGKSYFSCPPASGIFVAPSKIVPSEAEPSDQRGSAGAECARPPSMPARPAHLAPRRQPEGAHVADSGTPQPKTGPVPDPASRLKLRIDMLEAENRVLRLRSEQDKAHLTASQMLAKDLGAASPVRGHPTPHSPDSSAQQLADMRDALERERRAAAARVEQLEAQVAELRAAAGAAGQRVDTAGDAPGLVELQSELQHTANMHAKELAEALSLHSELSSRLEQSAAKAAGLQTELDAKADEICTLNASLEQQSAELSRAQQRCLDLTEEHERRRQEDQPAPETQAAALGHEPADAEDSSSLVAQCCQHLLQLAATMQGACGDAPEEAPCDAADAAALIDWTQRLAASLAERHAQAVARAAALAEDVRAKDASLSDYERKFAEAVAGDQDGPLDPCQKAVMQAHIEELEAANVRIAEGRDELEERYNELVNYVHGLESVCEGLETDVDLLRNANRRLADDLSTASLQNSAVSLDIGAPDSQLSGDHAPLDAGTQPRADTELAQRPSESERRKDGDIKRLQDEIGSLENLLEDKIFAESELNDRIAALTGEVDRLQRELVRARGAGGAGTAASADALRAAVADEHTYCDICDSRAHGIADCPELATRPESLFKQDVPVDLSRPYCDNCESFGGHWTDECPHGDDVF</sequence>
<gene>
    <name evidence="1" type="ORF">IWQ57_001406</name>
</gene>
<reference evidence="1" key="1">
    <citation type="submission" date="2022-07" db="EMBL/GenBank/DDBJ databases">
        <title>Phylogenomic reconstructions and comparative analyses of Kickxellomycotina fungi.</title>
        <authorList>
            <person name="Reynolds N.K."/>
            <person name="Stajich J.E."/>
            <person name="Barry K."/>
            <person name="Grigoriev I.V."/>
            <person name="Crous P."/>
            <person name="Smith M.E."/>
        </authorList>
    </citation>
    <scope>NUCLEOTIDE SEQUENCE</scope>
    <source>
        <strain evidence="1">CBS 109366</strain>
    </source>
</reference>